<comment type="caution">
    <text evidence="1">The sequence shown here is derived from an EMBL/GenBank/DDBJ whole genome shotgun (WGS) entry which is preliminary data.</text>
</comment>
<evidence type="ECO:0000313" key="1">
    <source>
        <dbReference type="EMBL" id="RYP06057.1"/>
    </source>
</evidence>
<dbReference type="SUPFAM" id="SSF52266">
    <property type="entry name" value="SGNH hydrolase"/>
    <property type="match status" value="1"/>
</dbReference>
<reference evidence="1 2" key="1">
    <citation type="submission" date="2018-06" db="EMBL/GenBank/DDBJ databases">
        <title>Complete Genomes of Monosporascus.</title>
        <authorList>
            <person name="Robinson A.J."/>
            <person name="Natvig D.O."/>
        </authorList>
    </citation>
    <scope>NUCLEOTIDE SEQUENCE [LARGE SCALE GENOMIC DNA]</scope>
    <source>
        <strain evidence="1 2">CBS 110550</strain>
    </source>
</reference>
<name>A0A4Q4TK28_9PEZI</name>
<dbReference type="Gene3D" id="3.40.50.1110">
    <property type="entry name" value="SGNH hydrolase"/>
    <property type="match status" value="1"/>
</dbReference>
<organism evidence="1 2">
    <name type="scientific">Monosporascus ibericus</name>
    <dbReference type="NCBI Taxonomy" id="155417"/>
    <lineage>
        <taxon>Eukaryota</taxon>
        <taxon>Fungi</taxon>
        <taxon>Dikarya</taxon>
        <taxon>Ascomycota</taxon>
        <taxon>Pezizomycotina</taxon>
        <taxon>Sordariomycetes</taxon>
        <taxon>Xylariomycetidae</taxon>
        <taxon>Xylariales</taxon>
        <taxon>Xylariales incertae sedis</taxon>
        <taxon>Monosporascus</taxon>
    </lineage>
</organism>
<dbReference type="Proteomes" id="UP000293360">
    <property type="component" value="Unassembled WGS sequence"/>
</dbReference>
<gene>
    <name evidence="1" type="ORF">DL764_003420</name>
</gene>
<keyword evidence="2" id="KW-1185">Reference proteome</keyword>
<sequence length="215" mass="23859">MIERMITTAESPSFQPWPSAAILSEDSLASLGAPAGRKITRLGNVFNAGVGGDKYENLLYRLVGDDSAERQLPGLLDILQGRDIDIWVVHAGTNNLHPKRGLTDVDVNKLRLVLEAALRISRAETNLLLTGLFYRKDIADHLVDDANQKLETLVESINENFGSRTARVLFSAPPELICKDTHFDDNVHLSREGYRLWVESLFPSILKALAVTRAQ</sequence>
<protein>
    <recommendedName>
        <fullName evidence="3">SGNH hydrolase-type esterase domain-containing protein</fullName>
    </recommendedName>
</protein>
<dbReference type="STRING" id="155417.A0A4Q4TK28"/>
<evidence type="ECO:0000313" key="2">
    <source>
        <dbReference type="Proteomes" id="UP000293360"/>
    </source>
</evidence>
<accession>A0A4Q4TK28</accession>
<proteinExistence type="predicted"/>
<evidence type="ECO:0008006" key="3">
    <source>
        <dbReference type="Google" id="ProtNLM"/>
    </source>
</evidence>
<dbReference type="OrthoDB" id="505607at2759"/>
<dbReference type="AlphaFoldDB" id="A0A4Q4TK28"/>
<dbReference type="InterPro" id="IPR036514">
    <property type="entry name" value="SGNH_hydro_sf"/>
</dbReference>
<dbReference type="CDD" id="cd00229">
    <property type="entry name" value="SGNH_hydrolase"/>
    <property type="match status" value="1"/>
</dbReference>
<dbReference type="EMBL" id="QJNU01000144">
    <property type="protein sequence ID" value="RYP06057.1"/>
    <property type="molecule type" value="Genomic_DNA"/>
</dbReference>